<dbReference type="GeneID" id="96754653"/>
<sequence length="78" mass="7540">MNIDWAALGQVFGVTLAVTVGIVGLFTVGIVGTSRKPQTEGATAAGTAPGTGARAGAVTAFALCAAAVAYGIYLIVAA</sequence>
<keyword evidence="1" id="KW-1133">Transmembrane helix</keyword>
<dbReference type="AlphaFoldDB" id="A0A5J4LL57"/>
<dbReference type="RefSeq" id="WP_086721489.1">
    <property type="nucleotide sequence ID" value="NZ_BLAG01000015.1"/>
</dbReference>
<dbReference type="EMBL" id="BLAG01000015">
    <property type="protein sequence ID" value="GES32721.1"/>
    <property type="molecule type" value="Genomic_DNA"/>
</dbReference>
<accession>A0A5J4LL57</accession>
<keyword evidence="1" id="KW-0812">Transmembrane</keyword>
<name>A0A5J4LL57_9ACTN</name>
<dbReference type="Proteomes" id="UP000325598">
    <property type="component" value="Unassembled WGS sequence"/>
</dbReference>
<protein>
    <submittedName>
        <fullName evidence="2">Uncharacterized protein</fullName>
    </submittedName>
</protein>
<evidence type="ECO:0000313" key="3">
    <source>
        <dbReference type="Proteomes" id="UP000325598"/>
    </source>
</evidence>
<gene>
    <name evidence="2" type="ORF">San01_52090</name>
</gene>
<evidence type="ECO:0000256" key="1">
    <source>
        <dbReference type="SAM" id="Phobius"/>
    </source>
</evidence>
<keyword evidence="3" id="KW-1185">Reference proteome</keyword>
<feature type="transmembrane region" description="Helical" evidence="1">
    <location>
        <begin position="12"/>
        <end position="34"/>
    </location>
</feature>
<reference evidence="2 3" key="1">
    <citation type="submission" date="2019-10" db="EMBL/GenBank/DDBJ databases">
        <title>Whole genome shotgun sequence of Streptomyces angustmyceticus NBRC 3934.</title>
        <authorList>
            <person name="Hosoyama A."/>
            <person name="Ichikawa N."/>
            <person name="Kimura A."/>
            <person name="Kitahashi Y."/>
            <person name="Komaki H."/>
            <person name="Uohara A."/>
        </authorList>
    </citation>
    <scope>NUCLEOTIDE SEQUENCE [LARGE SCALE GENOMIC DNA]</scope>
    <source>
        <strain evidence="2 3">NBRC 3934</strain>
    </source>
</reference>
<comment type="caution">
    <text evidence="2">The sequence shown here is derived from an EMBL/GenBank/DDBJ whole genome shotgun (WGS) entry which is preliminary data.</text>
</comment>
<organism evidence="2 3">
    <name type="scientific">Streptomyces angustmyceticus</name>
    <dbReference type="NCBI Taxonomy" id="285578"/>
    <lineage>
        <taxon>Bacteria</taxon>
        <taxon>Bacillati</taxon>
        <taxon>Actinomycetota</taxon>
        <taxon>Actinomycetes</taxon>
        <taxon>Kitasatosporales</taxon>
        <taxon>Streptomycetaceae</taxon>
        <taxon>Streptomyces</taxon>
    </lineage>
</organism>
<keyword evidence="1" id="KW-0472">Membrane</keyword>
<dbReference type="OrthoDB" id="4249403at2"/>
<proteinExistence type="predicted"/>
<evidence type="ECO:0000313" key="2">
    <source>
        <dbReference type="EMBL" id="GES32721.1"/>
    </source>
</evidence>
<feature type="transmembrane region" description="Helical" evidence="1">
    <location>
        <begin position="55"/>
        <end position="76"/>
    </location>
</feature>